<dbReference type="Pfam" id="PF11716">
    <property type="entry name" value="MDMPI_N"/>
    <property type="match status" value="1"/>
</dbReference>
<evidence type="ECO:0000313" key="2">
    <source>
        <dbReference type="EMBL" id="MFI9105119.1"/>
    </source>
</evidence>
<dbReference type="InterPro" id="IPR036527">
    <property type="entry name" value="SCP2_sterol-bd_dom_sf"/>
</dbReference>
<dbReference type="InterPro" id="IPR017517">
    <property type="entry name" value="Maleyloyr_isom"/>
</dbReference>
<dbReference type="Proteomes" id="UP001614394">
    <property type="component" value="Unassembled WGS sequence"/>
</dbReference>
<keyword evidence="3" id="KW-1185">Reference proteome</keyword>
<dbReference type="InterPro" id="IPR034660">
    <property type="entry name" value="DinB/YfiT-like"/>
</dbReference>
<evidence type="ECO:0000313" key="3">
    <source>
        <dbReference type="Proteomes" id="UP001614394"/>
    </source>
</evidence>
<dbReference type="RefSeq" id="WP_399655863.1">
    <property type="nucleotide sequence ID" value="NZ_JBITYG010000011.1"/>
</dbReference>
<dbReference type="EMBL" id="JBITYG010000011">
    <property type="protein sequence ID" value="MFI9105119.1"/>
    <property type="molecule type" value="Genomic_DNA"/>
</dbReference>
<organism evidence="2 3">
    <name type="scientific">Streptomyces fildesensis</name>
    <dbReference type="NCBI Taxonomy" id="375757"/>
    <lineage>
        <taxon>Bacteria</taxon>
        <taxon>Bacillati</taxon>
        <taxon>Actinomycetota</taxon>
        <taxon>Actinomycetes</taxon>
        <taxon>Kitasatosporales</taxon>
        <taxon>Streptomycetaceae</taxon>
        <taxon>Streptomyces</taxon>
    </lineage>
</organism>
<dbReference type="Gene3D" id="3.30.1050.20">
    <property type="match status" value="1"/>
</dbReference>
<dbReference type="SUPFAM" id="SSF55718">
    <property type="entry name" value="SCP-like"/>
    <property type="match status" value="1"/>
</dbReference>
<proteinExistence type="predicted"/>
<dbReference type="SUPFAM" id="SSF109854">
    <property type="entry name" value="DinB/YfiT-like putative metalloenzymes"/>
    <property type="match status" value="1"/>
</dbReference>
<reference evidence="2 3" key="1">
    <citation type="submission" date="2024-10" db="EMBL/GenBank/DDBJ databases">
        <title>The Natural Products Discovery Center: Release of the First 8490 Sequenced Strains for Exploring Actinobacteria Biosynthetic Diversity.</title>
        <authorList>
            <person name="Kalkreuter E."/>
            <person name="Kautsar S.A."/>
            <person name="Yang D."/>
            <person name="Bader C.D."/>
            <person name="Teijaro C.N."/>
            <person name="Fluegel L."/>
            <person name="Davis C.M."/>
            <person name="Simpson J.R."/>
            <person name="Lauterbach L."/>
            <person name="Steele A.D."/>
            <person name="Gui C."/>
            <person name="Meng S."/>
            <person name="Li G."/>
            <person name="Viehrig K."/>
            <person name="Ye F."/>
            <person name="Su P."/>
            <person name="Kiefer A.F."/>
            <person name="Nichols A."/>
            <person name="Cepeda A.J."/>
            <person name="Yan W."/>
            <person name="Fan B."/>
            <person name="Jiang Y."/>
            <person name="Adhikari A."/>
            <person name="Zheng C.-J."/>
            <person name="Schuster L."/>
            <person name="Cowan T.M."/>
            <person name="Smanski M.J."/>
            <person name="Chevrette M.G."/>
            <person name="De Carvalho L.P.S."/>
            <person name="Shen B."/>
        </authorList>
    </citation>
    <scope>NUCLEOTIDE SEQUENCE [LARGE SCALE GENOMIC DNA]</scope>
    <source>
        <strain evidence="2 3">NPDC053399</strain>
    </source>
</reference>
<feature type="domain" description="Mycothiol-dependent maleylpyruvate isomerase metal-binding" evidence="1">
    <location>
        <begin position="16"/>
        <end position="151"/>
    </location>
</feature>
<accession>A0ABW8CF96</accession>
<dbReference type="Gene3D" id="1.20.120.450">
    <property type="entry name" value="dinb family like domain"/>
    <property type="match status" value="1"/>
</dbReference>
<gene>
    <name evidence="2" type="ORF">ACIGXA_31885</name>
</gene>
<evidence type="ECO:0000259" key="1">
    <source>
        <dbReference type="Pfam" id="PF11716"/>
    </source>
</evidence>
<sequence length="243" mass="25560">MSVQRPDPARDAAAVQAATERLIEAVAALPAAAVAEPSLLPGWTRGHVLAHLARNADSLVNLLTWARTGEETPQYISTEVRDKDIADGAGRPLAEHLDDLRSSAERFALAAGELPPQAQAAQVRMRSGKVIAAAEIPWRRLVEINFHHVDLGIGCGFDDLPADFTGRQLDALLDGLSGHEGVAAVRLHDTGSGSTWDLGAATEPELTVSGTGNALLAWVSGRAKGDGLTTVPDHPLPVLPPLI</sequence>
<dbReference type="NCBIfam" id="TIGR03083">
    <property type="entry name" value="maleylpyruvate isomerase family mycothiol-dependent enzyme"/>
    <property type="match status" value="1"/>
</dbReference>
<name>A0ABW8CF96_9ACTN</name>
<protein>
    <submittedName>
        <fullName evidence="2">Maleylpyruvate isomerase family mycothiol-dependent enzyme</fullName>
    </submittedName>
</protein>
<dbReference type="GO" id="GO:0016853">
    <property type="term" value="F:isomerase activity"/>
    <property type="evidence" value="ECO:0007669"/>
    <property type="project" value="UniProtKB-KW"/>
</dbReference>
<dbReference type="InterPro" id="IPR024344">
    <property type="entry name" value="MDMPI_metal-binding"/>
</dbReference>
<comment type="caution">
    <text evidence="2">The sequence shown here is derived from an EMBL/GenBank/DDBJ whole genome shotgun (WGS) entry which is preliminary data.</text>
</comment>
<keyword evidence="2" id="KW-0413">Isomerase</keyword>